<keyword evidence="1" id="KW-0472">Membrane</keyword>
<organism evidence="2 3">
    <name type="scientific">Planosporangium mesophilum</name>
    <dbReference type="NCBI Taxonomy" id="689768"/>
    <lineage>
        <taxon>Bacteria</taxon>
        <taxon>Bacillati</taxon>
        <taxon>Actinomycetota</taxon>
        <taxon>Actinomycetes</taxon>
        <taxon>Micromonosporales</taxon>
        <taxon>Micromonosporaceae</taxon>
        <taxon>Planosporangium</taxon>
    </lineage>
</organism>
<dbReference type="EMBL" id="BOON01000005">
    <property type="protein sequence ID" value="GII20972.1"/>
    <property type="molecule type" value="Genomic_DNA"/>
</dbReference>
<keyword evidence="3" id="KW-1185">Reference proteome</keyword>
<keyword evidence="1" id="KW-1133">Transmembrane helix</keyword>
<accession>A0A8J3T7Z1</accession>
<keyword evidence="1" id="KW-0812">Transmembrane</keyword>
<sequence length="57" mass="5816">MSQPKVLGPIVAGGAATLPVTGNNAVLTALVGFVMVAAGLLLIRAVRVRPARTRRHG</sequence>
<dbReference type="AlphaFoldDB" id="A0A8J3T7Z1"/>
<evidence type="ECO:0000313" key="2">
    <source>
        <dbReference type="EMBL" id="GII20972.1"/>
    </source>
</evidence>
<reference evidence="2" key="1">
    <citation type="submission" date="2021-01" db="EMBL/GenBank/DDBJ databases">
        <title>Whole genome shotgun sequence of Planosporangium mesophilum NBRC 109066.</title>
        <authorList>
            <person name="Komaki H."/>
            <person name="Tamura T."/>
        </authorList>
    </citation>
    <scope>NUCLEOTIDE SEQUENCE</scope>
    <source>
        <strain evidence="2">NBRC 109066</strain>
    </source>
</reference>
<evidence type="ECO:0000313" key="3">
    <source>
        <dbReference type="Proteomes" id="UP000599074"/>
    </source>
</evidence>
<feature type="transmembrane region" description="Helical" evidence="1">
    <location>
        <begin position="25"/>
        <end position="46"/>
    </location>
</feature>
<gene>
    <name evidence="2" type="ORF">Pme01_05690</name>
</gene>
<evidence type="ECO:0008006" key="4">
    <source>
        <dbReference type="Google" id="ProtNLM"/>
    </source>
</evidence>
<name>A0A8J3T7Z1_9ACTN</name>
<dbReference type="Proteomes" id="UP000599074">
    <property type="component" value="Unassembled WGS sequence"/>
</dbReference>
<proteinExistence type="predicted"/>
<dbReference type="RefSeq" id="WP_168112796.1">
    <property type="nucleotide sequence ID" value="NZ_BOON01000005.1"/>
</dbReference>
<comment type="caution">
    <text evidence="2">The sequence shown here is derived from an EMBL/GenBank/DDBJ whole genome shotgun (WGS) entry which is preliminary data.</text>
</comment>
<dbReference type="NCBIfam" id="TIGR01167">
    <property type="entry name" value="LPXTG_anchor"/>
    <property type="match status" value="1"/>
</dbReference>
<evidence type="ECO:0000256" key="1">
    <source>
        <dbReference type="SAM" id="Phobius"/>
    </source>
</evidence>
<protein>
    <recommendedName>
        <fullName evidence="4">LPXTG cell wall anchor domain-containing protein</fullName>
    </recommendedName>
</protein>